<reference evidence="2 3" key="1">
    <citation type="submission" date="2019-03" db="EMBL/GenBank/DDBJ databases">
        <title>Genomic Encyclopedia of Type Strains, Phase IV (KMG-IV): sequencing the most valuable type-strain genomes for metagenomic binning, comparative biology and taxonomic classification.</title>
        <authorList>
            <person name="Goeker M."/>
        </authorList>
    </citation>
    <scope>NUCLEOTIDE SEQUENCE [LARGE SCALE GENOMIC DNA]</scope>
    <source>
        <strain evidence="2 3">DSM 103792</strain>
    </source>
</reference>
<dbReference type="AlphaFoldDB" id="A0A4V6PWR2"/>
<dbReference type="EMBL" id="SNYM01000007">
    <property type="protein sequence ID" value="TDQ48427.1"/>
    <property type="molecule type" value="Genomic_DNA"/>
</dbReference>
<dbReference type="PROSITE" id="PS51725">
    <property type="entry name" value="ABM"/>
    <property type="match status" value="1"/>
</dbReference>
<dbReference type="Gene3D" id="3.30.70.100">
    <property type="match status" value="1"/>
</dbReference>
<proteinExistence type="predicted"/>
<dbReference type="Proteomes" id="UP000295375">
    <property type="component" value="Unassembled WGS sequence"/>
</dbReference>
<feature type="domain" description="ABM" evidence="1">
    <location>
        <begin position="2"/>
        <end position="90"/>
    </location>
</feature>
<dbReference type="InterPro" id="IPR007138">
    <property type="entry name" value="ABM_dom"/>
</dbReference>
<protein>
    <submittedName>
        <fullName evidence="2">Quinol monooxygenase YgiN</fullName>
    </submittedName>
</protein>
<dbReference type="SUPFAM" id="SSF54909">
    <property type="entry name" value="Dimeric alpha+beta barrel"/>
    <property type="match status" value="1"/>
</dbReference>
<evidence type="ECO:0000259" key="1">
    <source>
        <dbReference type="PROSITE" id="PS51725"/>
    </source>
</evidence>
<dbReference type="OrthoDB" id="9812192at2"/>
<sequence>MYGLIGSFKAAKGKRSELIALLLDDVGEMPGCRSYVVAEDPNDEDNIWITEVWDSAEAHKASLAIPAVKKAIERAMPMIASFGEHKETKVIGGHGLPK</sequence>
<dbReference type="RefSeq" id="WP_133590317.1">
    <property type="nucleotide sequence ID" value="NZ_CP037953.1"/>
</dbReference>
<accession>A0A4V6PWR2</accession>
<organism evidence="2 3">
    <name type="scientific">Permianibacter aggregans</name>
    <dbReference type="NCBI Taxonomy" id="1510150"/>
    <lineage>
        <taxon>Bacteria</taxon>
        <taxon>Pseudomonadati</taxon>
        <taxon>Pseudomonadota</taxon>
        <taxon>Gammaproteobacteria</taxon>
        <taxon>Pseudomonadales</taxon>
        <taxon>Pseudomonadaceae</taxon>
        <taxon>Permianibacter</taxon>
    </lineage>
</organism>
<keyword evidence="2" id="KW-0503">Monooxygenase</keyword>
<evidence type="ECO:0000313" key="3">
    <source>
        <dbReference type="Proteomes" id="UP000295375"/>
    </source>
</evidence>
<dbReference type="GO" id="GO:0004497">
    <property type="term" value="F:monooxygenase activity"/>
    <property type="evidence" value="ECO:0007669"/>
    <property type="project" value="UniProtKB-KW"/>
</dbReference>
<gene>
    <name evidence="2" type="ORF">EV696_107164</name>
</gene>
<comment type="caution">
    <text evidence="2">The sequence shown here is derived from an EMBL/GenBank/DDBJ whole genome shotgun (WGS) entry which is preliminary data.</text>
</comment>
<dbReference type="Pfam" id="PF03992">
    <property type="entry name" value="ABM"/>
    <property type="match status" value="1"/>
</dbReference>
<dbReference type="InterPro" id="IPR011008">
    <property type="entry name" value="Dimeric_a/b-barrel"/>
</dbReference>
<keyword evidence="2" id="KW-0560">Oxidoreductase</keyword>
<evidence type="ECO:0000313" key="2">
    <source>
        <dbReference type="EMBL" id="TDQ48427.1"/>
    </source>
</evidence>
<keyword evidence="3" id="KW-1185">Reference proteome</keyword>
<name>A0A4V6PWR2_9GAMM</name>